<feature type="transmembrane region" description="Helical" evidence="1">
    <location>
        <begin position="53"/>
        <end position="70"/>
    </location>
</feature>
<dbReference type="Pfam" id="PF06182">
    <property type="entry name" value="ABC2_membrane_6"/>
    <property type="match status" value="1"/>
</dbReference>
<dbReference type="PANTHER" id="PTHR36833:SF1">
    <property type="entry name" value="INTEGRAL MEMBRANE TRANSPORT PROTEIN"/>
    <property type="match status" value="1"/>
</dbReference>
<keyword evidence="1" id="KW-0472">Membrane</keyword>
<gene>
    <name evidence="2" type="ORF">MJA45_02315</name>
</gene>
<dbReference type="EMBL" id="CP130318">
    <property type="protein sequence ID" value="WNQ11912.1"/>
    <property type="molecule type" value="Genomic_DNA"/>
</dbReference>
<dbReference type="AlphaFoldDB" id="A0AA96LI35"/>
<keyword evidence="1" id="KW-1133">Transmembrane helix</keyword>
<dbReference type="InterPro" id="IPR010390">
    <property type="entry name" value="ABC-2_transporter-like"/>
</dbReference>
<dbReference type="Proteomes" id="UP001305702">
    <property type="component" value="Chromosome"/>
</dbReference>
<proteinExistence type="predicted"/>
<keyword evidence="3" id="KW-1185">Reference proteome</keyword>
<evidence type="ECO:0000313" key="3">
    <source>
        <dbReference type="Proteomes" id="UP001305702"/>
    </source>
</evidence>
<feature type="transmembrane region" description="Helical" evidence="1">
    <location>
        <begin position="228"/>
        <end position="247"/>
    </location>
</feature>
<feature type="transmembrane region" description="Helical" evidence="1">
    <location>
        <begin position="147"/>
        <end position="173"/>
    </location>
</feature>
<name>A0AA96LI35_9BACL</name>
<protein>
    <submittedName>
        <fullName evidence="2">ABC-2 family transporter protein</fullName>
    </submittedName>
</protein>
<reference evidence="2 3" key="1">
    <citation type="submission" date="2022-02" db="EMBL/GenBank/DDBJ databases">
        <title>Paenibacillus sp. MBLB1776 Whole Genome Shotgun Sequencing.</title>
        <authorList>
            <person name="Hwang C.Y."/>
            <person name="Cho E.-S."/>
            <person name="Seo M.-J."/>
        </authorList>
    </citation>
    <scope>NUCLEOTIDE SEQUENCE [LARGE SCALE GENOMIC DNA]</scope>
    <source>
        <strain evidence="2 3">MBLB1776</strain>
    </source>
</reference>
<dbReference type="RefSeq" id="WP_315605688.1">
    <property type="nucleotide sequence ID" value="NZ_CP130318.1"/>
</dbReference>
<feature type="transmembrane region" description="Helical" evidence="1">
    <location>
        <begin position="21"/>
        <end position="47"/>
    </location>
</feature>
<dbReference type="KEGG" id="paun:MJA45_02315"/>
<accession>A0AA96LI35</accession>
<sequence length="263" mass="29357">MSVLRMYALLVRASVKSRMQYRFNFFFTSLMAAVINAVEFLMVAVVLVKFGDIQGWSVYEVGYLYAVLTLSKTVYRTLASDVHHLEKYLVTGDLDRLLIRPVPILLALMSQNFRIMLGELLQGGFILAVCLRHLMLEGQLGWASLPLTLLIIVMGSVILFSIGLATASVGFWITRISELQTFTEDASRNACQYPLTLYPGWLKFMLLSVVPVGFANYIPALYVLRGELGPWILAATAGAAGLCYFLSRRLWSLGLSRYQSTGS</sequence>
<keyword evidence="1" id="KW-0812">Transmembrane</keyword>
<evidence type="ECO:0000256" key="1">
    <source>
        <dbReference type="SAM" id="Phobius"/>
    </source>
</evidence>
<organism evidence="2 3">
    <name type="scientific">Paenibacillus aurantius</name>
    <dbReference type="NCBI Taxonomy" id="2918900"/>
    <lineage>
        <taxon>Bacteria</taxon>
        <taxon>Bacillati</taxon>
        <taxon>Bacillota</taxon>
        <taxon>Bacilli</taxon>
        <taxon>Bacillales</taxon>
        <taxon>Paenibacillaceae</taxon>
        <taxon>Paenibacillus</taxon>
    </lineage>
</organism>
<feature type="transmembrane region" description="Helical" evidence="1">
    <location>
        <begin position="204"/>
        <end position="222"/>
    </location>
</feature>
<feature type="transmembrane region" description="Helical" evidence="1">
    <location>
        <begin position="115"/>
        <end position="135"/>
    </location>
</feature>
<dbReference type="PANTHER" id="PTHR36833">
    <property type="entry name" value="SLR0610 PROTEIN-RELATED"/>
    <property type="match status" value="1"/>
</dbReference>
<evidence type="ECO:0000313" key="2">
    <source>
        <dbReference type="EMBL" id="WNQ11912.1"/>
    </source>
</evidence>